<evidence type="ECO:0000313" key="2">
    <source>
        <dbReference type="Proteomes" id="UP000295550"/>
    </source>
</evidence>
<dbReference type="RefSeq" id="WP_132346789.1">
    <property type="nucleotide sequence ID" value="NZ_CAWOLF010000018.1"/>
</dbReference>
<evidence type="ECO:0000313" key="1">
    <source>
        <dbReference type="EMBL" id="TDB48069.1"/>
    </source>
</evidence>
<proteinExistence type="predicted"/>
<name>A0A4R4J5U2_PHOLU</name>
<protein>
    <submittedName>
        <fullName evidence="1">Uncharacterized protein</fullName>
    </submittedName>
</protein>
<organism evidence="1 2">
    <name type="scientific">Photorhabdus luminescens subsp. mexicana</name>
    <dbReference type="NCBI Taxonomy" id="2100167"/>
    <lineage>
        <taxon>Bacteria</taxon>
        <taxon>Pseudomonadati</taxon>
        <taxon>Pseudomonadota</taxon>
        <taxon>Gammaproteobacteria</taxon>
        <taxon>Enterobacterales</taxon>
        <taxon>Morganellaceae</taxon>
        <taxon>Photorhabdus</taxon>
    </lineage>
</organism>
<dbReference type="Proteomes" id="UP000295550">
    <property type="component" value="Unassembled WGS sequence"/>
</dbReference>
<gene>
    <name evidence="1" type="ORF">C5468_16835</name>
</gene>
<reference evidence="1 2" key="1">
    <citation type="journal article" date="2019" name="Int. J. Syst. Evol. Microbiol.">
        <title>Photorhabdus khanii subsp. guanajuatensis subsp. nov., isolated from Heterorhabditis atacamensis, and Photorhabdus luminescens subsp. mexicana subsp. nov., isolated from Heterorhabditis mexicana entomopathogenic nematodes.</title>
        <authorList>
            <person name="Machado R.A.R."/>
            <person name="Bruno P."/>
            <person name="Arce C.C.M."/>
            <person name="Liechti N."/>
            <person name="Kohler A."/>
            <person name="Bernal J."/>
            <person name="Bruggmann R."/>
            <person name="Turlings T.C.J."/>
        </authorList>
    </citation>
    <scope>NUCLEOTIDE SEQUENCE [LARGE SCALE GENOMIC DNA]</scope>
    <source>
        <strain evidence="1 2">MEX47-22</strain>
    </source>
</reference>
<dbReference type="AlphaFoldDB" id="A0A4R4J5U2"/>
<sequence>MDQKPYINTGNLSEDEVAAWLSRLAKGRGHIDFLWGYKLEEKVLSAINNAQEALAIIETKLSALQSDEFHQSETLTNDIQVDIDALKPLAAMLNGFVSAIPEYLHQVRRLSQQRRQKMHTDESGHERE</sequence>
<comment type="caution">
    <text evidence="1">The sequence shown here is derived from an EMBL/GenBank/DDBJ whole genome shotgun (WGS) entry which is preliminary data.</text>
</comment>
<dbReference type="EMBL" id="PUJX01000018">
    <property type="protein sequence ID" value="TDB48069.1"/>
    <property type="molecule type" value="Genomic_DNA"/>
</dbReference>
<accession>A0A4R4J5U2</accession>